<comment type="similarity">
    <text evidence="1">Belongs to the SWI5/SAE3 family.</text>
</comment>
<dbReference type="PANTHER" id="PTHR28529">
    <property type="entry name" value="DNA REPAIR PROTEIN SWI5 HOMOLOG"/>
    <property type="match status" value="1"/>
</dbReference>
<dbReference type="OrthoDB" id="255837at2759"/>
<dbReference type="PANTHER" id="PTHR28529:SF2">
    <property type="entry name" value="DNA REPAIR PROTEIN SWI5 HOMOLOG"/>
    <property type="match status" value="1"/>
</dbReference>
<evidence type="ECO:0000256" key="1">
    <source>
        <dbReference type="ARBA" id="ARBA00008060"/>
    </source>
</evidence>
<evidence type="ECO:0008006" key="6">
    <source>
        <dbReference type="Google" id="ProtNLM"/>
    </source>
</evidence>
<evidence type="ECO:0000313" key="5">
    <source>
        <dbReference type="Proteomes" id="UP000054350"/>
    </source>
</evidence>
<proteinExistence type="inferred from homology"/>
<evidence type="ECO:0000313" key="4">
    <source>
        <dbReference type="EMBL" id="KNE54619.1"/>
    </source>
</evidence>
<dbReference type="Gene3D" id="1.20.5.170">
    <property type="match status" value="1"/>
</dbReference>
<gene>
    <name evidence="4" type="ORF">AMAG_17688</name>
</gene>
<evidence type="ECO:0000256" key="2">
    <source>
        <dbReference type="ARBA" id="ARBA00022763"/>
    </source>
</evidence>
<dbReference type="GO" id="GO:0000709">
    <property type="term" value="P:meiotic joint molecule formation"/>
    <property type="evidence" value="ECO:0007669"/>
    <property type="project" value="TreeGrafter"/>
</dbReference>
<keyword evidence="2" id="KW-0227">DNA damage</keyword>
<organism evidence="4 5">
    <name type="scientific">Allomyces macrogynus (strain ATCC 38327)</name>
    <name type="common">Allomyces javanicus var. macrogynus</name>
    <dbReference type="NCBI Taxonomy" id="578462"/>
    <lineage>
        <taxon>Eukaryota</taxon>
        <taxon>Fungi</taxon>
        <taxon>Fungi incertae sedis</taxon>
        <taxon>Blastocladiomycota</taxon>
        <taxon>Blastocladiomycetes</taxon>
        <taxon>Blastocladiales</taxon>
        <taxon>Blastocladiaceae</taxon>
        <taxon>Allomyces</taxon>
    </lineage>
</organism>
<dbReference type="EMBL" id="GG745328">
    <property type="protein sequence ID" value="KNE54619.1"/>
    <property type="molecule type" value="Genomic_DNA"/>
</dbReference>
<reference evidence="5" key="2">
    <citation type="submission" date="2009-11" db="EMBL/GenBank/DDBJ databases">
        <title>The Genome Sequence of Allomyces macrogynus strain ATCC 38327.</title>
        <authorList>
            <consortium name="The Broad Institute Genome Sequencing Platform"/>
            <person name="Russ C."/>
            <person name="Cuomo C."/>
            <person name="Shea T."/>
            <person name="Young S.K."/>
            <person name="Zeng Q."/>
            <person name="Koehrsen M."/>
            <person name="Haas B."/>
            <person name="Borodovsky M."/>
            <person name="Guigo R."/>
            <person name="Alvarado L."/>
            <person name="Berlin A."/>
            <person name="Borenstein D."/>
            <person name="Chen Z."/>
            <person name="Engels R."/>
            <person name="Freedman E."/>
            <person name="Gellesch M."/>
            <person name="Goldberg J."/>
            <person name="Griggs A."/>
            <person name="Gujja S."/>
            <person name="Heiman D."/>
            <person name="Hepburn T."/>
            <person name="Howarth C."/>
            <person name="Jen D."/>
            <person name="Larson L."/>
            <person name="Lewis B."/>
            <person name="Mehta T."/>
            <person name="Park D."/>
            <person name="Pearson M."/>
            <person name="Roberts A."/>
            <person name="Saif S."/>
            <person name="Shenoy N."/>
            <person name="Sisk P."/>
            <person name="Stolte C."/>
            <person name="Sykes S."/>
            <person name="Walk T."/>
            <person name="White J."/>
            <person name="Yandava C."/>
            <person name="Burger G."/>
            <person name="Gray M.W."/>
            <person name="Holland P.W.H."/>
            <person name="King N."/>
            <person name="Lang F.B.F."/>
            <person name="Roger A.J."/>
            <person name="Ruiz-Trillo I."/>
            <person name="Lander E."/>
            <person name="Nusbaum C."/>
        </authorList>
    </citation>
    <scope>NUCLEOTIDE SEQUENCE [LARGE SCALE GENOMIC DNA]</scope>
    <source>
        <strain evidence="5">ATCC 38327</strain>
    </source>
</reference>
<dbReference type="EMBL" id="GG745328">
    <property type="protein sequence ID" value="KNE54620.1"/>
    <property type="molecule type" value="Genomic_DNA"/>
</dbReference>
<name>A0A0L0RWX9_ALLM3</name>
<dbReference type="GO" id="GO:0032798">
    <property type="term" value="C:Swi5-Sfr1 complex"/>
    <property type="evidence" value="ECO:0007669"/>
    <property type="project" value="TreeGrafter"/>
</dbReference>
<sequence>MGRRTGTARHCQELQAAQMRRLDRLGHQRALEQENAALLAAQGEGISEEDMERAMTQHIKNLHTSNEFKDLAQLLFGQLATRQNITVRQVYEDLGISDSDDERGSAA</sequence>
<dbReference type="Pfam" id="PF07061">
    <property type="entry name" value="Swi5"/>
    <property type="match status" value="1"/>
</dbReference>
<accession>A0A0L0RWX9</accession>
<evidence type="ECO:0000256" key="3">
    <source>
        <dbReference type="ARBA" id="ARBA00023204"/>
    </source>
</evidence>
<keyword evidence="3" id="KW-0234">DNA repair</keyword>
<keyword evidence="5" id="KW-1185">Reference proteome</keyword>
<dbReference type="VEuPathDB" id="FungiDB:AMAG_17688"/>
<dbReference type="GO" id="GO:0010772">
    <property type="term" value="P:meiotic DNA recombinase assembly involved in reciprocal meiotic recombination"/>
    <property type="evidence" value="ECO:0007669"/>
    <property type="project" value="TreeGrafter"/>
</dbReference>
<dbReference type="OMA" id="MAPQDFA"/>
<dbReference type="GO" id="GO:0034974">
    <property type="term" value="C:Swi5-Swi2 complex"/>
    <property type="evidence" value="ECO:0007669"/>
    <property type="project" value="TreeGrafter"/>
</dbReference>
<dbReference type="AlphaFoldDB" id="A0A0L0RWX9"/>
<dbReference type="Proteomes" id="UP000054350">
    <property type="component" value="Unassembled WGS sequence"/>
</dbReference>
<protein>
    <recommendedName>
        <fullName evidence="6">DNA repair protein SWI5 homolog</fullName>
    </recommendedName>
</protein>
<dbReference type="InterPro" id="IPR010760">
    <property type="entry name" value="DNA-repair_Swi5"/>
</dbReference>
<reference evidence="4 5" key="1">
    <citation type="submission" date="2009-11" db="EMBL/GenBank/DDBJ databases">
        <title>Annotation of Allomyces macrogynus ATCC 38327.</title>
        <authorList>
            <consortium name="The Broad Institute Genome Sequencing Platform"/>
            <person name="Russ C."/>
            <person name="Cuomo C."/>
            <person name="Burger G."/>
            <person name="Gray M.W."/>
            <person name="Holland P.W.H."/>
            <person name="King N."/>
            <person name="Lang F.B.F."/>
            <person name="Roger A.J."/>
            <person name="Ruiz-Trillo I."/>
            <person name="Young S.K."/>
            <person name="Zeng Q."/>
            <person name="Gargeya S."/>
            <person name="Fitzgerald M."/>
            <person name="Haas B."/>
            <person name="Abouelleil A."/>
            <person name="Alvarado L."/>
            <person name="Arachchi H.M."/>
            <person name="Berlin A."/>
            <person name="Chapman S.B."/>
            <person name="Gearin G."/>
            <person name="Goldberg J."/>
            <person name="Griggs A."/>
            <person name="Gujja S."/>
            <person name="Hansen M."/>
            <person name="Heiman D."/>
            <person name="Howarth C."/>
            <person name="Larimer J."/>
            <person name="Lui A."/>
            <person name="MacDonald P.J.P."/>
            <person name="McCowen C."/>
            <person name="Montmayeur A."/>
            <person name="Murphy C."/>
            <person name="Neiman D."/>
            <person name="Pearson M."/>
            <person name="Priest M."/>
            <person name="Roberts A."/>
            <person name="Saif S."/>
            <person name="Shea T."/>
            <person name="Sisk P."/>
            <person name="Stolte C."/>
            <person name="Sykes S."/>
            <person name="Wortman J."/>
            <person name="Nusbaum C."/>
            <person name="Birren B."/>
        </authorList>
    </citation>
    <scope>NUCLEOTIDE SEQUENCE [LARGE SCALE GENOMIC DNA]</scope>
    <source>
        <strain evidence="4 5">ATCC 38327</strain>
    </source>
</reference>